<evidence type="ECO:0000313" key="2">
    <source>
        <dbReference type="EMBL" id="CAL1713648.1"/>
    </source>
</evidence>
<feature type="compositionally biased region" description="Polar residues" evidence="1">
    <location>
        <begin position="110"/>
        <end position="134"/>
    </location>
</feature>
<dbReference type="InterPro" id="IPR049916">
    <property type="entry name" value="WDR72-like"/>
</dbReference>
<keyword evidence="3" id="KW-1185">Reference proteome</keyword>
<evidence type="ECO:0008006" key="4">
    <source>
        <dbReference type="Google" id="ProtNLM"/>
    </source>
</evidence>
<dbReference type="Proteomes" id="UP001497453">
    <property type="component" value="Chromosome 7"/>
</dbReference>
<proteinExistence type="predicted"/>
<evidence type="ECO:0000313" key="3">
    <source>
        <dbReference type="Proteomes" id="UP001497453"/>
    </source>
</evidence>
<name>A0ABP1E2N3_9APHY</name>
<dbReference type="Pfam" id="PF00400">
    <property type="entry name" value="WD40"/>
    <property type="match status" value="1"/>
</dbReference>
<dbReference type="PANTHER" id="PTHR44099:SF4">
    <property type="entry name" value="RABCONNECTIN-3B, ISOFORM A"/>
    <property type="match status" value="1"/>
</dbReference>
<dbReference type="SMART" id="SM00320">
    <property type="entry name" value="WD40"/>
    <property type="match status" value="4"/>
</dbReference>
<dbReference type="InterPro" id="IPR015943">
    <property type="entry name" value="WD40/YVTN_repeat-like_dom_sf"/>
</dbReference>
<dbReference type="PANTHER" id="PTHR44099">
    <property type="entry name" value="RABCONNECTIN-3B, ISOFORM A"/>
    <property type="match status" value="1"/>
</dbReference>
<feature type="compositionally biased region" description="Basic and acidic residues" evidence="1">
    <location>
        <begin position="149"/>
        <end position="166"/>
    </location>
</feature>
<dbReference type="InterPro" id="IPR011044">
    <property type="entry name" value="Quino_amine_DH_bsu"/>
</dbReference>
<dbReference type="EMBL" id="OZ037950">
    <property type="protein sequence ID" value="CAL1713648.1"/>
    <property type="molecule type" value="Genomic_DNA"/>
</dbReference>
<feature type="compositionally biased region" description="Polar residues" evidence="1">
    <location>
        <begin position="87"/>
        <end position="98"/>
    </location>
</feature>
<organism evidence="2 3">
    <name type="scientific">Somion occarium</name>
    <dbReference type="NCBI Taxonomy" id="3059160"/>
    <lineage>
        <taxon>Eukaryota</taxon>
        <taxon>Fungi</taxon>
        <taxon>Dikarya</taxon>
        <taxon>Basidiomycota</taxon>
        <taxon>Agaricomycotina</taxon>
        <taxon>Agaricomycetes</taxon>
        <taxon>Polyporales</taxon>
        <taxon>Cerrenaceae</taxon>
        <taxon>Somion</taxon>
    </lineage>
</organism>
<feature type="region of interest" description="Disordered" evidence="1">
    <location>
        <begin position="87"/>
        <end position="190"/>
    </location>
</feature>
<protein>
    <recommendedName>
        <fullName evidence="4">WD40 repeat-like protein</fullName>
    </recommendedName>
</protein>
<dbReference type="InterPro" id="IPR001680">
    <property type="entry name" value="WD40_rpt"/>
</dbReference>
<evidence type="ECO:0000256" key="1">
    <source>
        <dbReference type="SAM" id="MobiDB-lite"/>
    </source>
</evidence>
<sequence>MASLVSVTLSPQQDGSLIESCAAQSKVTGLISWSQRHITVGHESDNLPMPDGAAFHCQNGTLYLFRTRRSQRQDAIWDTTAYSSELLQPSRASSSSHHQGLGIGRARSPSPAQSTFSRLQPSKSRIVSGVTTEQAEAPKTYVDYDDEPDKLKDLLKGKSRKDRSPMESRSPIVESTAGASDTTPPTPRSKLSIKHRTLLSATLSPASSAGSLSSPDSPVLLPSLHHPDELNHNFWALICHVFPPQSGVGQSISDMKVIGDGRYLICLRQCGRIEVLSTADGWCISSIDLGYVTNLESSTTTSSSWIWKSLVVVSSEASCVVVATAALEPSASSLATEPADNEDEDQCRIAVLQCRVPHEAHCDDVLLDKTAELTVSTRPEAVMLHQTNAGQLELIYVSSGNRLVKRYFTEPEIQQSHATEAAKTSSNVHLPVPNPFKSLMSTSTENLAAQSLDCNEGASFGEETDISSLPLDGSVQGIRMQTTARGYRALVWSHTQILGFECSGEDFQNLFIQPMNDIRDIQWNRTNTFTIVLKDHAEIYRLINVDSDNDLVSVDSSDPKKHNVQPYLMHSSTLLPSDAYTITPAGHVLSTRVKRGRRRLEYTSLDDSAGSALSYTLWSARDIKKNKDGVARITTTLPFELENLILGYSDGHIRRSSLQDVTRDADEGNPKNISDLPLPGDVLSIHLAVNGRTGERLLIGGADDGGIAIWDLESLRLLARWTVFINPLSRVLVLQTASWLRGCVFCISQDGTIAVIALDEYQFLYLIPPSTSPLTKVCLNESELLLYYADGRARLWDTKTREFWRSLTAPKADELVLAGEWSEWSILNGPFSQKRFISALPNSCRTADGESTLLLDMEMYLVELGLNSVPPGTKATGASTINILSPKLDDLRTILSVLLTSGLDGHIDRLCTETLGVPRTSVPIGLSIRNVTAIYADTDPKSVWSISPELSAFRASTIVALLQTLLQCEGAPSDLETIVAFYTVALGQLIGESYQAPSLPLLARIWLETPANALRYAAHLLFEAGIARLADADVIKLIDSWHSDLPSQQPEPRNQRLRNAIALFICGHVAVSRYALLSTSHLTDIAKSVALYLHDETSPYRALGIDIGSRGFAIWQQYVDVVQMLRALFTLATSSRKETPSVHNVGQLARSAVLQLASTNTPLFMTTLSMDILHPRNVQHRKSIMELVIFLIRKKPLVLYSNLPRLVEAVVKSLDPNSTASREAVLDSATEILGHVVRSFPTVDFHMGSQRLAVGTSEGAVIMYDLKTATRLYVLEGHKKRTTACSFSPDGRRLVTMSLEECVVLVWKVGSSFSSLFNPGAPPRQGHGGSEPFKTLSFAVDKDAARMSILETFDLVRFEWTAERSVKLHIRHTVFTFKAPSIAPYRVRLWTDSIQAEHRQISPK</sequence>
<gene>
    <name evidence="2" type="ORF">GFSPODELE1_LOCUS9399</name>
</gene>
<accession>A0ABP1E2N3</accession>
<dbReference type="SUPFAM" id="SSF50969">
    <property type="entry name" value="YVTN repeat-like/Quinoprotein amine dehydrogenase"/>
    <property type="match status" value="1"/>
</dbReference>
<dbReference type="Gene3D" id="2.130.10.10">
    <property type="entry name" value="YVTN repeat-like/Quinoprotein amine dehydrogenase"/>
    <property type="match status" value="2"/>
</dbReference>
<reference evidence="3" key="1">
    <citation type="submission" date="2024-04" db="EMBL/GenBank/DDBJ databases">
        <authorList>
            <person name="Shaw F."/>
            <person name="Minotto A."/>
        </authorList>
    </citation>
    <scope>NUCLEOTIDE SEQUENCE [LARGE SCALE GENOMIC DNA]</scope>
</reference>